<keyword evidence="1" id="KW-0472">Membrane</keyword>
<dbReference type="OrthoDB" id="6431611at2759"/>
<feature type="transmembrane region" description="Helical" evidence="1">
    <location>
        <begin position="117"/>
        <end position="135"/>
    </location>
</feature>
<keyword evidence="1" id="KW-0812">Transmembrane</keyword>
<dbReference type="Proteomes" id="UP000499080">
    <property type="component" value="Unassembled WGS sequence"/>
</dbReference>
<keyword evidence="3" id="KW-1185">Reference proteome</keyword>
<dbReference type="AlphaFoldDB" id="A0A4Y2HY78"/>
<protein>
    <submittedName>
        <fullName evidence="2">Uncharacterized protein</fullName>
    </submittedName>
</protein>
<comment type="caution">
    <text evidence="2">The sequence shown here is derived from an EMBL/GenBank/DDBJ whole genome shotgun (WGS) entry which is preliminary data.</text>
</comment>
<organism evidence="2 3">
    <name type="scientific">Araneus ventricosus</name>
    <name type="common">Orbweaver spider</name>
    <name type="synonym">Epeira ventricosa</name>
    <dbReference type="NCBI Taxonomy" id="182803"/>
    <lineage>
        <taxon>Eukaryota</taxon>
        <taxon>Metazoa</taxon>
        <taxon>Ecdysozoa</taxon>
        <taxon>Arthropoda</taxon>
        <taxon>Chelicerata</taxon>
        <taxon>Arachnida</taxon>
        <taxon>Araneae</taxon>
        <taxon>Araneomorphae</taxon>
        <taxon>Entelegynae</taxon>
        <taxon>Araneoidea</taxon>
        <taxon>Araneidae</taxon>
        <taxon>Araneus</taxon>
    </lineage>
</organism>
<gene>
    <name evidence="2" type="ORF">AVEN_180123_1</name>
</gene>
<name>A0A4Y2HY78_ARAVE</name>
<evidence type="ECO:0000313" key="2">
    <source>
        <dbReference type="EMBL" id="GBM69909.1"/>
    </source>
</evidence>
<evidence type="ECO:0000256" key="1">
    <source>
        <dbReference type="SAM" id="Phobius"/>
    </source>
</evidence>
<accession>A0A4Y2HY78</accession>
<reference evidence="2 3" key="1">
    <citation type="journal article" date="2019" name="Sci. Rep.">
        <title>Orb-weaving spider Araneus ventricosus genome elucidates the spidroin gene catalogue.</title>
        <authorList>
            <person name="Kono N."/>
            <person name="Nakamura H."/>
            <person name="Ohtoshi R."/>
            <person name="Moran D.A.P."/>
            <person name="Shinohara A."/>
            <person name="Yoshida Y."/>
            <person name="Fujiwara M."/>
            <person name="Mori M."/>
            <person name="Tomita M."/>
            <person name="Arakawa K."/>
        </authorList>
    </citation>
    <scope>NUCLEOTIDE SEQUENCE [LARGE SCALE GENOMIC DNA]</scope>
</reference>
<feature type="transmembrane region" description="Helical" evidence="1">
    <location>
        <begin position="12"/>
        <end position="32"/>
    </location>
</feature>
<sequence length="140" mass="15770">MASRIDDELGPLVFMITLYNTLGISSSLYLMLHPKLFDVALVELNMYCLFFTSFCLFLTMTTSASAVAEASSAVGVRALTMAENRRMSTIAQQKFLMCAEKEITMTVWKIIPMRRTFSFSLIGVIFTYAMIFYSLSGMQC</sequence>
<feature type="transmembrane region" description="Helical" evidence="1">
    <location>
        <begin position="44"/>
        <end position="68"/>
    </location>
</feature>
<proteinExistence type="predicted"/>
<evidence type="ECO:0000313" key="3">
    <source>
        <dbReference type="Proteomes" id="UP000499080"/>
    </source>
</evidence>
<dbReference type="EMBL" id="BGPR01104496">
    <property type="protein sequence ID" value="GBM69909.1"/>
    <property type="molecule type" value="Genomic_DNA"/>
</dbReference>
<keyword evidence="1" id="KW-1133">Transmembrane helix</keyword>